<dbReference type="Proteomes" id="UP000694620">
    <property type="component" value="Chromosome 12"/>
</dbReference>
<evidence type="ECO:0000313" key="10">
    <source>
        <dbReference type="Ensembl" id="ENSECRP00000027383.1"/>
    </source>
</evidence>
<dbReference type="GO" id="GO:0000981">
    <property type="term" value="F:DNA-binding transcription factor activity, RNA polymerase II-specific"/>
    <property type="evidence" value="ECO:0007669"/>
    <property type="project" value="TreeGrafter"/>
</dbReference>
<feature type="compositionally biased region" description="Basic and acidic residues" evidence="8">
    <location>
        <begin position="513"/>
        <end position="526"/>
    </location>
</feature>
<keyword evidence="5" id="KW-0539">Nucleus</keyword>
<dbReference type="GO" id="GO:0005634">
    <property type="term" value="C:nucleus"/>
    <property type="evidence" value="ECO:0007669"/>
    <property type="project" value="UniProtKB-SubCell"/>
</dbReference>
<dbReference type="CDD" id="cd18945">
    <property type="entry name" value="bHLH_E-protein_TCF4_E2-2"/>
    <property type="match status" value="1"/>
</dbReference>
<evidence type="ECO:0000256" key="8">
    <source>
        <dbReference type="SAM" id="MobiDB-lite"/>
    </source>
</evidence>
<dbReference type="PANTHER" id="PTHR11793:SF7">
    <property type="entry name" value="TRANSCRIPTION FACTOR E2-ALPHA"/>
    <property type="match status" value="1"/>
</dbReference>
<reference evidence="10" key="2">
    <citation type="submission" date="2025-08" db="UniProtKB">
        <authorList>
            <consortium name="Ensembl"/>
        </authorList>
    </citation>
    <scope>IDENTIFICATION</scope>
</reference>
<evidence type="ECO:0000256" key="1">
    <source>
        <dbReference type="ARBA" id="ARBA00004123"/>
    </source>
</evidence>
<feature type="region of interest" description="Disordered" evidence="8">
    <location>
        <begin position="151"/>
        <end position="177"/>
    </location>
</feature>
<feature type="region of interest" description="Disordered" evidence="8">
    <location>
        <begin position="638"/>
        <end position="659"/>
    </location>
</feature>
<dbReference type="InterPro" id="IPR011598">
    <property type="entry name" value="bHLH_dom"/>
</dbReference>
<dbReference type="GO" id="GO:0005667">
    <property type="term" value="C:transcription regulator complex"/>
    <property type="evidence" value="ECO:0007669"/>
    <property type="project" value="TreeGrafter"/>
</dbReference>
<evidence type="ECO:0000256" key="3">
    <source>
        <dbReference type="ARBA" id="ARBA00023125"/>
    </source>
</evidence>
<feature type="compositionally biased region" description="Basic and acidic residues" evidence="8">
    <location>
        <begin position="545"/>
        <end position="556"/>
    </location>
</feature>
<feature type="compositionally biased region" description="Polar residues" evidence="8">
    <location>
        <begin position="281"/>
        <end position="295"/>
    </location>
</feature>
<proteinExistence type="predicted"/>
<evidence type="ECO:0000259" key="9">
    <source>
        <dbReference type="PROSITE" id="PS50888"/>
    </source>
</evidence>
<dbReference type="SMART" id="SM00353">
    <property type="entry name" value="HLH"/>
    <property type="match status" value="1"/>
</dbReference>
<protein>
    <recommendedName>
        <fullName evidence="6">Transcription factor E2-alpha</fullName>
    </recommendedName>
    <alternativeName>
        <fullName evidence="7">Transcription factor 3</fullName>
    </alternativeName>
</protein>
<dbReference type="Ensembl" id="ENSECRT00000027957.1">
    <property type="protein sequence ID" value="ENSECRP00000027383.1"/>
    <property type="gene ID" value="ENSECRG00000018537.1"/>
</dbReference>
<dbReference type="Pfam" id="PF00010">
    <property type="entry name" value="HLH"/>
    <property type="match status" value="1"/>
</dbReference>
<evidence type="ECO:0000313" key="11">
    <source>
        <dbReference type="Proteomes" id="UP000694620"/>
    </source>
</evidence>
<accession>A0A8C4T963</accession>
<dbReference type="AlphaFoldDB" id="A0A8C4T963"/>
<organism evidence="10 11">
    <name type="scientific">Erpetoichthys calabaricus</name>
    <name type="common">Rope fish</name>
    <name type="synonym">Calamoichthys calabaricus</name>
    <dbReference type="NCBI Taxonomy" id="27687"/>
    <lineage>
        <taxon>Eukaryota</taxon>
        <taxon>Metazoa</taxon>
        <taxon>Chordata</taxon>
        <taxon>Craniata</taxon>
        <taxon>Vertebrata</taxon>
        <taxon>Euteleostomi</taxon>
        <taxon>Actinopterygii</taxon>
        <taxon>Polypteriformes</taxon>
        <taxon>Polypteridae</taxon>
        <taxon>Erpetoichthys</taxon>
    </lineage>
</organism>
<evidence type="ECO:0000256" key="4">
    <source>
        <dbReference type="ARBA" id="ARBA00023163"/>
    </source>
</evidence>
<feature type="compositionally biased region" description="Acidic residues" evidence="8">
    <location>
        <begin position="535"/>
        <end position="544"/>
    </location>
</feature>
<dbReference type="PROSITE" id="PS50888">
    <property type="entry name" value="BHLH"/>
    <property type="match status" value="1"/>
</dbReference>
<feature type="region of interest" description="Disordered" evidence="8">
    <location>
        <begin position="27"/>
        <end position="82"/>
    </location>
</feature>
<dbReference type="PANTHER" id="PTHR11793">
    <property type="entry name" value="BASIC HELIX-LOOP-HELIX TRANSCRIPTION FACTOR"/>
    <property type="match status" value="1"/>
</dbReference>
<dbReference type="OrthoDB" id="10034090at2759"/>
<dbReference type="SUPFAM" id="SSF47459">
    <property type="entry name" value="HLH, helix-loop-helix DNA-binding domain"/>
    <property type="match status" value="1"/>
</dbReference>
<evidence type="ECO:0000256" key="6">
    <source>
        <dbReference type="ARBA" id="ARBA00041064"/>
    </source>
</evidence>
<gene>
    <name evidence="10" type="primary">TCF3</name>
    <name evidence="10" type="synonym">tcf3b</name>
</gene>
<dbReference type="GeneTree" id="ENSGT00940000157036"/>
<feature type="region of interest" description="Disordered" evidence="8">
    <location>
        <begin position="462"/>
        <end position="556"/>
    </location>
</feature>
<feature type="compositionally biased region" description="Polar residues" evidence="8">
    <location>
        <begin position="470"/>
        <end position="499"/>
    </location>
</feature>
<keyword evidence="4" id="KW-0804">Transcription</keyword>
<feature type="compositionally biased region" description="Polar residues" evidence="8">
    <location>
        <begin position="56"/>
        <end position="82"/>
    </location>
</feature>
<sequence>MNQQQRMGTVGTDKELSDLLDFSAMFAPPLANGKNRPTTLASSQFGGAAGLDERTGSSSWGPGEQNSSTFNQGRNFGESSHYTDSEVLSSSTFLTSGLVGKSDRVTYPFNRESGIPGIGQPFLASDMAISSPDALSPSGLKAGSPFYSSYPTNPRRRVADNNIDSQPKKIRKVPPGLPSSVYVSTSGEEYNREGAGFSSAKGSTVYPGSFYMQDGMHASPDLWNTAGTIGQTGYSAMLGNAVHISQPSSFNSIHPQERMNYPLHTSEVNGSLPTGFHSGSAGYSVSNPTPPLNGTDTLLANRSSQPASSGDEIGKALASIYPADHTTNNFSSSPSTPVGSPQGIVAASQWPRPAGQTALSPNYEGGLHALQNKMDDCLEEAIHVMRTHAVGQTAGIPGSHGDIHGILGTTSSSTHNGTVGNLAQAFSGPGITMVNRNSSLVGNHHEDSVGLPSSTTLLHSHHVSLPSQSGTLSDLNRPQESFTNLSGGITRSTLPSNPSDIKREEKEDDENSIVDKSEDEKKDPKNSRNSRASSQDDDDDEDLPVELKAERERERRVANNARERLRVRDINEAFKELGRMCQLHLSNDKPQTKLLILHQAVNVILNLEQQVRERNLNPKAACLKRREEEKVSGVVGDPQLQLTGTHPGLGEGHNPVSHM</sequence>
<evidence type="ECO:0000256" key="7">
    <source>
        <dbReference type="ARBA" id="ARBA00041234"/>
    </source>
</evidence>
<reference evidence="10" key="3">
    <citation type="submission" date="2025-09" db="UniProtKB">
        <authorList>
            <consortium name="Ensembl"/>
        </authorList>
    </citation>
    <scope>IDENTIFICATION</scope>
</reference>
<dbReference type="Gene3D" id="4.10.280.10">
    <property type="entry name" value="Helix-loop-helix DNA-binding domain"/>
    <property type="match status" value="1"/>
</dbReference>
<dbReference type="GO" id="GO:0046983">
    <property type="term" value="F:protein dimerization activity"/>
    <property type="evidence" value="ECO:0007669"/>
    <property type="project" value="InterPro"/>
</dbReference>
<evidence type="ECO:0000256" key="5">
    <source>
        <dbReference type="ARBA" id="ARBA00023242"/>
    </source>
</evidence>
<feature type="region of interest" description="Disordered" evidence="8">
    <location>
        <begin position="272"/>
        <end position="295"/>
    </location>
</feature>
<feature type="compositionally biased region" description="Polar residues" evidence="8">
    <location>
        <begin position="35"/>
        <end position="45"/>
    </location>
</feature>
<dbReference type="GO" id="GO:0000978">
    <property type="term" value="F:RNA polymerase II cis-regulatory region sequence-specific DNA binding"/>
    <property type="evidence" value="ECO:0007669"/>
    <property type="project" value="TreeGrafter"/>
</dbReference>
<evidence type="ECO:0000256" key="2">
    <source>
        <dbReference type="ARBA" id="ARBA00023015"/>
    </source>
</evidence>
<feature type="domain" description="BHLH" evidence="9">
    <location>
        <begin position="554"/>
        <end position="607"/>
    </location>
</feature>
<dbReference type="GO" id="GO:0000785">
    <property type="term" value="C:chromatin"/>
    <property type="evidence" value="ECO:0007669"/>
    <property type="project" value="TreeGrafter"/>
</dbReference>
<dbReference type="InterPro" id="IPR036638">
    <property type="entry name" value="HLH_DNA-bd_sf"/>
</dbReference>
<reference evidence="10" key="1">
    <citation type="submission" date="2021-06" db="EMBL/GenBank/DDBJ databases">
        <authorList>
            <consortium name="Wellcome Sanger Institute Data Sharing"/>
        </authorList>
    </citation>
    <scope>NUCLEOTIDE SEQUENCE [LARGE SCALE GENOMIC DNA]</scope>
</reference>
<feature type="region of interest" description="Disordered" evidence="8">
    <location>
        <begin position="325"/>
        <end position="345"/>
    </location>
</feature>
<dbReference type="InterPro" id="IPR051098">
    <property type="entry name" value="NeuroDiff_E-box_TFs"/>
</dbReference>
<name>A0A8C4T963_ERPCA</name>
<keyword evidence="2" id="KW-0805">Transcription regulation</keyword>
<dbReference type="FunFam" id="4.10.280.10:FF:000001">
    <property type="entry name" value="Putative transcription factor 12"/>
    <property type="match status" value="1"/>
</dbReference>
<keyword evidence="11" id="KW-1185">Reference proteome</keyword>
<keyword evidence="3" id="KW-0238">DNA-binding</keyword>
<feature type="compositionally biased region" description="Low complexity" evidence="8">
    <location>
        <begin position="326"/>
        <end position="337"/>
    </location>
</feature>
<comment type="subcellular location">
    <subcellularLocation>
        <location evidence="1">Nucleus</location>
    </subcellularLocation>
</comment>